<reference evidence="3" key="2">
    <citation type="submission" date="2017-09" db="EMBL/GenBank/DDBJ databases">
        <title>FDA dAtabase for Regulatory Grade micrObial Sequences (FDA-ARGOS): Supporting development and validation of Infectious Disease Dx tests.</title>
        <authorList>
            <person name="Minogue T."/>
            <person name="Wolcott M."/>
            <person name="Wasieloski L."/>
            <person name="Aguilar W."/>
            <person name="Moore D."/>
            <person name="Tallon L.J."/>
            <person name="Sadzewicz L."/>
            <person name="Ott S."/>
            <person name="Zhao X."/>
            <person name="Nagaraj S."/>
            <person name="Vavikolanu K."/>
            <person name="Aluvathingal J."/>
            <person name="Nadendla S."/>
            <person name="Sichtig H."/>
        </authorList>
    </citation>
    <scope>NUCLEOTIDE SEQUENCE</scope>
    <source>
        <strain evidence="3">FDAARGOS_387</strain>
    </source>
</reference>
<dbReference type="SUPFAM" id="SSF52821">
    <property type="entry name" value="Rhodanese/Cell cycle control phosphatase"/>
    <property type="match status" value="1"/>
</dbReference>
<name>A0A2C6DHH1_9GAMM</name>
<evidence type="ECO:0000313" key="5">
    <source>
        <dbReference type="Proteomes" id="UP000224974"/>
    </source>
</evidence>
<dbReference type="EMBL" id="PDDX01000001">
    <property type="protein sequence ID" value="PHI28204.1"/>
    <property type="molecule type" value="Genomic_DNA"/>
</dbReference>
<dbReference type="STRING" id="1111728.GCA_000427805_02713"/>
<evidence type="ECO:0000256" key="1">
    <source>
        <dbReference type="SAM" id="SignalP"/>
    </source>
</evidence>
<feature type="signal peptide" evidence="1">
    <location>
        <begin position="1"/>
        <end position="24"/>
    </location>
</feature>
<dbReference type="SMART" id="SM00450">
    <property type="entry name" value="RHOD"/>
    <property type="match status" value="1"/>
</dbReference>
<sequence>MRRFLIYIVLAISVFLIGSGPAMAESPETVGPTAISMSYADKLLGQKDVYFFDANTPDIWASGHLPGAIFINKPDWQSLLPENKAATLVFYCVNRLCYASIEAGTEAIRLGYTNVLQMPEGVYGWITSGRPVERGE</sequence>
<dbReference type="Proteomes" id="UP000224974">
    <property type="component" value="Unassembled WGS sequence"/>
</dbReference>
<evidence type="ECO:0000259" key="2">
    <source>
        <dbReference type="PROSITE" id="PS50206"/>
    </source>
</evidence>
<protein>
    <submittedName>
        <fullName evidence="4">PQQ-dependent catabolism-associated CXXCW motif protein</fullName>
    </submittedName>
    <submittedName>
        <fullName evidence="3">Rhodanese-like domain-containing protein</fullName>
    </submittedName>
</protein>
<dbReference type="PROSITE" id="PS50206">
    <property type="entry name" value="RHODANESE_3"/>
    <property type="match status" value="1"/>
</dbReference>
<reference evidence="5" key="1">
    <citation type="submission" date="2017-09" db="EMBL/GenBank/DDBJ databases">
        <title>FDA dAtabase for Regulatory Grade micrObial Sequences (FDA-ARGOS): Supporting development and validation of Infectious Disease Dx tests.</title>
        <authorList>
            <person name="Minogue T."/>
            <person name="Wolcott M."/>
            <person name="Wasieloski L."/>
            <person name="Aguilar W."/>
            <person name="Moore D."/>
            <person name="Tallon L."/>
            <person name="Sadzewicz L."/>
            <person name="Ott S."/>
            <person name="Zhao X."/>
            <person name="Nagaraj S."/>
            <person name="Vavikolanu K."/>
            <person name="Aluvathingal J."/>
            <person name="Nadendla S."/>
            <person name="Sichtig H."/>
        </authorList>
    </citation>
    <scope>NUCLEOTIDE SEQUENCE [LARGE SCALE GENOMIC DNA]</scope>
    <source>
        <strain evidence="5">FDAARGOS_387</strain>
    </source>
</reference>
<evidence type="ECO:0000313" key="3">
    <source>
        <dbReference type="EMBL" id="PHI28204.1"/>
    </source>
</evidence>
<dbReference type="Pfam" id="PF00581">
    <property type="entry name" value="Rhodanese"/>
    <property type="match status" value="1"/>
</dbReference>
<dbReference type="InterPro" id="IPR036873">
    <property type="entry name" value="Rhodanese-like_dom_sf"/>
</dbReference>
<keyword evidence="5" id="KW-1185">Reference proteome</keyword>
<feature type="domain" description="Rhodanese" evidence="2">
    <location>
        <begin position="45"/>
        <end position="134"/>
    </location>
</feature>
<organism evidence="3 5">
    <name type="scientific">Budvicia aquatica</name>
    <dbReference type="NCBI Taxonomy" id="82979"/>
    <lineage>
        <taxon>Bacteria</taxon>
        <taxon>Pseudomonadati</taxon>
        <taxon>Pseudomonadota</taxon>
        <taxon>Gammaproteobacteria</taxon>
        <taxon>Enterobacterales</taxon>
        <taxon>Budviciaceae</taxon>
        <taxon>Budvicia</taxon>
    </lineage>
</organism>
<evidence type="ECO:0000313" key="4">
    <source>
        <dbReference type="EMBL" id="VFS46057.1"/>
    </source>
</evidence>
<feature type="chain" id="PRO_5033301063" evidence="1">
    <location>
        <begin position="25"/>
        <end position="136"/>
    </location>
</feature>
<reference evidence="4 6" key="3">
    <citation type="submission" date="2019-03" db="EMBL/GenBank/DDBJ databases">
        <authorList>
            <consortium name="Pathogen Informatics"/>
        </authorList>
    </citation>
    <scope>NUCLEOTIDE SEQUENCE [LARGE SCALE GENOMIC DNA]</scope>
    <source>
        <strain evidence="4 6">NCTC12282</strain>
    </source>
</reference>
<keyword evidence="1" id="KW-0732">Signal</keyword>
<dbReference type="InterPro" id="IPR001763">
    <property type="entry name" value="Rhodanese-like_dom"/>
</dbReference>
<evidence type="ECO:0000313" key="6">
    <source>
        <dbReference type="Proteomes" id="UP000373449"/>
    </source>
</evidence>
<dbReference type="Gene3D" id="3.40.250.10">
    <property type="entry name" value="Rhodanese-like domain"/>
    <property type="match status" value="1"/>
</dbReference>
<proteinExistence type="predicted"/>
<dbReference type="CDD" id="cd00158">
    <property type="entry name" value="RHOD"/>
    <property type="match status" value="1"/>
</dbReference>
<gene>
    <name evidence="3" type="ORF">CRN84_02025</name>
    <name evidence="4" type="ORF">NCTC12282_00946</name>
</gene>
<accession>A0A2C6DHH1</accession>
<dbReference type="OrthoDB" id="6399656at2"/>
<dbReference type="EMBL" id="CAADJA010000002">
    <property type="protein sequence ID" value="VFS46057.1"/>
    <property type="molecule type" value="Genomic_DNA"/>
</dbReference>
<dbReference type="RefSeq" id="WP_036014990.1">
    <property type="nucleotide sequence ID" value="NZ_CAADJA010000002.1"/>
</dbReference>
<dbReference type="Proteomes" id="UP000373449">
    <property type="component" value="Unassembled WGS sequence"/>
</dbReference>
<dbReference type="AlphaFoldDB" id="A0A2C6DHH1"/>